<dbReference type="Proteomes" id="UP001174936">
    <property type="component" value="Unassembled WGS sequence"/>
</dbReference>
<evidence type="ECO:0000313" key="5">
    <source>
        <dbReference type="Proteomes" id="UP001174936"/>
    </source>
</evidence>
<sequence length="406" mass="44600">MRHQRTSSSSLPSVLNHVARRRQYRSLLIAGVILLVLATIWLRDSIGVVGFGRGPHSQGHLPSANKESASDGKTDAPSPPPSTEPAIQTAQHTTEPMRPSTTPPSTKFSPHSSTPTTLQVSETGTQTPHPTPTADSLIPPKIWQILLPKYPGKEKPPTDPKSLEETQSWTSLNPNSNYTLIDQHAANAFVRSHFSHSNPSLVELYNTLPNVGMKSDLLRYLLLDIEGGVYSDIDTVALKPISSWIPAHLRSKVKLVVGIEFDRRDGGGWVDITHWVQLCQWTIAAAPGHPVFGKMVERVQRSLAELSESYRVPVAELKPSSYEVMNSTGPAAWTDVVFEMLQGYDETLKDTKDLSFMTEPRLIGDILVLTVDGFGMGQNHSNSTNDGSVPEVALVNHLFRGSWRGD</sequence>
<reference evidence="4" key="1">
    <citation type="submission" date="2023-06" db="EMBL/GenBank/DDBJ databases">
        <title>Genome-scale phylogeny and comparative genomics of the fungal order Sordariales.</title>
        <authorList>
            <consortium name="Lawrence Berkeley National Laboratory"/>
            <person name="Hensen N."/>
            <person name="Bonometti L."/>
            <person name="Westerberg I."/>
            <person name="Brannstrom I.O."/>
            <person name="Guillou S."/>
            <person name="Cros-Aarteil S."/>
            <person name="Calhoun S."/>
            <person name="Haridas S."/>
            <person name="Kuo A."/>
            <person name="Mondo S."/>
            <person name="Pangilinan J."/>
            <person name="Riley R."/>
            <person name="Labutti K."/>
            <person name="Andreopoulos B."/>
            <person name="Lipzen A."/>
            <person name="Chen C."/>
            <person name="Yanf M."/>
            <person name="Daum C."/>
            <person name="Ng V."/>
            <person name="Clum A."/>
            <person name="Steindorff A."/>
            <person name="Ohm R."/>
            <person name="Martin F."/>
            <person name="Silar P."/>
            <person name="Natvig D."/>
            <person name="Lalanne C."/>
            <person name="Gautier V."/>
            <person name="Ament-Velasquez S.L."/>
            <person name="Kruys A."/>
            <person name="Hutchinson M.I."/>
            <person name="Powell A.J."/>
            <person name="Barry K."/>
            <person name="Miller A.N."/>
            <person name="Grigoriev I.V."/>
            <person name="Debuchy R."/>
            <person name="Gladieux P."/>
            <person name="Thoren M.H."/>
            <person name="Johannesson H."/>
        </authorList>
    </citation>
    <scope>NUCLEOTIDE SEQUENCE</scope>
    <source>
        <strain evidence="4">SMH2532-1</strain>
    </source>
</reference>
<keyword evidence="4" id="KW-0808">Transferase</keyword>
<protein>
    <submittedName>
        <fullName evidence="4">Nucleotide-diphospho-sugar transferase</fullName>
    </submittedName>
</protein>
<dbReference type="Gene3D" id="3.90.550.20">
    <property type="match status" value="1"/>
</dbReference>
<feature type="transmembrane region" description="Helical" evidence="3">
    <location>
        <begin position="24"/>
        <end position="42"/>
    </location>
</feature>
<dbReference type="PANTHER" id="PTHR31834:SF8">
    <property type="entry name" value="TRANSFERASE, PUTATIVE (AFU_ORTHOLOGUE AFUA_6G14040)-RELATED"/>
    <property type="match status" value="1"/>
</dbReference>
<evidence type="ECO:0000313" key="4">
    <source>
        <dbReference type="EMBL" id="KAK0648066.1"/>
    </source>
</evidence>
<dbReference type="GO" id="GO:0000009">
    <property type="term" value="F:alpha-1,6-mannosyltransferase activity"/>
    <property type="evidence" value="ECO:0007669"/>
    <property type="project" value="InterPro"/>
</dbReference>
<comment type="similarity">
    <text evidence="1">Belongs to the glycosyltransferase 32 family.</text>
</comment>
<keyword evidence="3" id="KW-0812">Transmembrane</keyword>
<gene>
    <name evidence="4" type="ORF">B0T16DRAFT_435609</name>
</gene>
<keyword evidence="5" id="KW-1185">Reference proteome</keyword>
<comment type="caution">
    <text evidence="4">The sequence shown here is derived from an EMBL/GenBank/DDBJ whole genome shotgun (WGS) entry which is preliminary data.</text>
</comment>
<evidence type="ECO:0000256" key="1">
    <source>
        <dbReference type="ARBA" id="ARBA00009003"/>
    </source>
</evidence>
<dbReference type="SUPFAM" id="SSF53448">
    <property type="entry name" value="Nucleotide-diphospho-sugar transferases"/>
    <property type="match status" value="1"/>
</dbReference>
<accession>A0AA40CQW1</accession>
<dbReference type="EMBL" id="JAULSV010000003">
    <property type="protein sequence ID" value="KAK0648066.1"/>
    <property type="molecule type" value="Genomic_DNA"/>
</dbReference>
<evidence type="ECO:0000256" key="3">
    <source>
        <dbReference type="SAM" id="Phobius"/>
    </source>
</evidence>
<feature type="compositionally biased region" description="Basic and acidic residues" evidence="2">
    <location>
        <begin position="151"/>
        <end position="164"/>
    </location>
</feature>
<dbReference type="AlphaFoldDB" id="A0AA40CQW1"/>
<feature type="compositionally biased region" description="Polar residues" evidence="2">
    <location>
        <begin position="118"/>
        <end position="128"/>
    </location>
</feature>
<proteinExistence type="inferred from homology"/>
<feature type="region of interest" description="Disordered" evidence="2">
    <location>
        <begin position="55"/>
        <end position="170"/>
    </location>
</feature>
<dbReference type="Pfam" id="PF04488">
    <property type="entry name" value="Gly_transf_sug"/>
    <property type="match status" value="1"/>
</dbReference>
<dbReference type="PANTHER" id="PTHR31834">
    <property type="entry name" value="INITIATION-SPECIFIC ALPHA-1,6-MANNOSYLTRANSFERASE"/>
    <property type="match status" value="1"/>
</dbReference>
<keyword evidence="3" id="KW-1133">Transmembrane helix</keyword>
<dbReference type="InterPro" id="IPR007577">
    <property type="entry name" value="GlycoTrfase_DXD_sugar-bd_CS"/>
</dbReference>
<dbReference type="GO" id="GO:0006487">
    <property type="term" value="P:protein N-linked glycosylation"/>
    <property type="evidence" value="ECO:0007669"/>
    <property type="project" value="TreeGrafter"/>
</dbReference>
<evidence type="ECO:0000256" key="2">
    <source>
        <dbReference type="SAM" id="MobiDB-lite"/>
    </source>
</evidence>
<dbReference type="InterPro" id="IPR029044">
    <property type="entry name" value="Nucleotide-diphossugar_trans"/>
</dbReference>
<name>A0AA40CQW1_9PEZI</name>
<organism evidence="4 5">
    <name type="scientific">Cercophora newfieldiana</name>
    <dbReference type="NCBI Taxonomy" id="92897"/>
    <lineage>
        <taxon>Eukaryota</taxon>
        <taxon>Fungi</taxon>
        <taxon>Dikarya</taxon>
        <taxon>Ascomycota</taxon>
        <taxon>Pezizomycotina</taxon>
        <taxon>Sordariomycetes</taxon>
        <taxon>Sordariomycetidae</taxon>
        <taxon>Sordariales</taxon>
        <taxon>Lasiosphaeriaceae</taxon>
        <taxon>Cercophora</taxon>
    </lineage>
</organism>
<keyword evidence="3" id="KW-0472">Membrane</keyword>
<dbReference type="InterPro" id="IPR039367">
    <property type="entry name" value="Och1-like"/>
</dbReference>
<feature type="compositionally biased region" description="Polar residues" evidence="2">
    <location>
        <begin position="85"/>
        <end position="94"/>
    </location>
</feature>
<feature type="compositionally biased region" description="Low complexity" evidence="2">
    <location>
        <begin position="99"/>
        <end position="117"/>
    </location>
</feature>
<dbReference type="GO" id="GO:0000136">
    <property type="term" value="C:mannan polymerase complex"/>
    <property type="evidence" value="ECO:0007669"/>
    <property type="project" value="TreeGrafter"/>
</dbReference>